<gene>
    <name evidence="1" type="ORF">PYCCODRAFT_1424987</name>
</gene>
<protein>
    <submittedName>
        <fullName evidence="1">Uncharacterized protein</fullName>
    </submittedName>
</protein>
<evidence type="ECO:0000313" key="1">
    <source>
        <dbReference type="EMBL" id="OSD03118.1"/>
    </source>
</evidence>
<organism evidence="1 2">
    <name type="scientific">Trametes coccinea (strain BRFM310)</name>
    <name type="common">Pycnoporus coccineus</name>
    <dbReference type="NCBI Taxonomy" id="1353009"/>
    <lineage>
        <taxon>Eukaryota</taxon>
        <taxon>Fungi</taxon>
        <taxon>Dikarya</taxon>
        <taxon>Basidiomycota</taxon>
        <taxon>Agaricomycotina</taxon>
        <taxon>Agaricomycetes</taxon>
        <taxon>Polyporales</taxon>
        <taxon>Polyporaceae</taxon>
        <taxon>Trametes</taxon>
    </lineage>
</organism>
<dbReference type="OrthoDB" id="2762504at2759"/>
<dbReference type="Proteomes" id="UP000193067">
    <property type="component" value="Unassembled WGS sequence"/>
</dbReference>
<keyword evidence="2" id="KW-1185">Reference proteome</keyword>
<reference evidence="1 2" key="1">
    <citation type="journal article" date="2015" name="Biotechnol. Biofuels">
        <title>Enhanced degradation of softwood versus hardwood by the white-rot fungus Pycnoporus coccineus.</title>
        <authorList>
            <person name="Couturier M."/>
            <person name="Navarro D."/>
            <person name="Chevret D."/>
            <person name="Henrissat B."/>
            <person name="Piumi F."/>
            <person name="Ruiz-Duenas F.J."/>
            <person name="Martinez A.T."/>
            <person name="Grigoriev I.V."/>
            <person name="Riley R."/>
            <person name="Lipzen A."/>
            <person name="Berrin J.G."/>
            <person name="Master E.R."/>
            <person name="Rosso M.N."/>
        </authorList>
    </citation>
    <scope>NUCLEOTIDE SEQUENCE [LARGE SCALE GENOMIC DNA]</scope>
    <source>
        <strain evidence="1 2">BRFM310</strain>
    </source>
</reference>
<evidence type="ECO:0000313" key="2">
    <source>
        <dbReference type="Proteomes" id="UP000193067"/>
    </source>
</evidence>
<proteinExistence type="predicted"/>
<sequence length="208" mass="23831">MFADDSDMEDKVLQIPIYVELPPRAADGGRRHLLLTIFVTLVTDRSVWVEATWDVVDVPHVYQLMPYIPSPSVIRVDGARILMPGNVLVSPIYVVVTHVNGVYLHRRLLIAVTAHELMTSDGTPRLDVDFDVMTLPRTRPQQVGRPRRMLSPDLLRYLLLSDEPHLRRLREDVLSMFTTTPERVEDSEDRANYSDDDVEELAVEDILF</sequence>
<name>A0A1Y2IPS4_TRAC3</name>
<dbReference type="AlphaFoldDB" id="A0A1Y2IPS4"/>
<accession>A0A1Y2IPS4</accession>
<dbReference type="EMBL" id="KZ084102">
    <property type="protein sequence ID" value="OSD03118.1"/>
    <property type="molecule type" value="Genomic_DNA"/>
</dbReference>